<reference evidence="3 4" key="1">
    <citation type="submission" date="2018-11" db="EMBL/GenBank/DDBJ databases">
        <title>The draft genome sequence of Amphritea balenae JAMM 1525T.</title>
        <authorList>
            <person name="Fang Z."/>
            <person name="Zhang Y."/>
            <person name="Han X."/>
        </authorList>
    </citation>
    <scope>NUCLEOTIDE SEQUENCE [LARGE SCALE GENOMIC DNA]</scope>
    <source>
        <strain evidence="3 4">JAMM 1525</strain>
    </source>
</reference>
<keyword evidence="4" id="KW-1185">Reference proteome</keyword>
<evidence type="ECO:0000256" key="2">
    <source>
        <dbReference type="SAM" id="Phobius"/>
    </source>
</evidence>
<keyword evidence="2" id="KW-0472">Membrane</keyword>
<organism evidence="3 4">
    <name type="scientific">Amphritea balenae</name>
    <dbReference type="NCBI Taxonomy" id="452629"/>
    <lineage>
        <taxon>Bacteria</taxon>
        <taxon>Pseudomonadati</taxon>
        <taxon>Pseudomonadota</taxon>
        <taxon>Gammaproteobacteria</taxon>
        <taxon>Oceanospirillales</taxon>
        <taxon>Oceanospirillaceae</taxon>
        <taxon>Amphritea</taxon>
    </lineage>
</organism>
<evidence type="ECO:0000313" key="3">
    <source>
        <dbReference type="EMBL" id="RRC98548.1"/>
    </source>
</evidence>
<evidence type="ECO:0000313" key="4">
    <source>
        <dbReference type="Proteomes" id="UP000267535"/>
    </source>
</evidence>
<dbReference type="RefSeq" id="WP_124926609.1">
    <property type="nucleotide sequence ID" value="NZ_BMOH01000002.1"/>
</dbReference>
<gene>
    <name evidence="3" type="ORF">EHS89_13110</name>
</gene>
<dbReference type="OrthoDB" id="6084348at2"/>
<feature type="transmembrane region" description="Helical" evidence="2">
    <location>
        <begin position="172"/>
        <end position="195"/>
    </location>
</feature>
<dbReference type="EMBL" id="RQXV01000007">
    <property type="protein sequence ID" value="RRC98548.1"/>
    <property type="molecule type" value="Genomic_DNA"/>
</dbReference>
<feature type="region of interest" description="Disordered" evidence="1">
    <location>
        <begin position="200"/>
        <end position="277"/>
    </location>
</feature>
<sequence length="547" mass="61293">MKKAVYRRYKLLLSSAGSSAWNQNRRNMDKPHFSATSDNQRTRLVALLACIMLGGLLLAGVYLSLVAERIAAQQTQQQGELLGQQTVTLIKPALLAADPVSLNFILNQLVRQPHIDAIRLTDTKERVLGRAGESSESNDLHLNITIQQQKQTLAFLELQLNSAPYLQQLNNLLIQASILAFIVIILALIGCWFLINQTKAPSRKPDDKQDLKPVSAGANNEPETEAIISKPTLTSNAYDPEADSDLKQVPALATSELSEPRTLTIPRPNSSSEQDDEQLVDLLRPSDDAPQMPGFAPFTEHKQNDKAELQTSPQQHPIVEEIDIAPQPRPKTKNPLFENAKHEVQLDLYAFEQELELIVAAENAGYLLYLDLATGHSDNIQSDELHELQEYYYRMLDMVIAIYQGEAARISNGDLQLAFLKPHKDDSHGINAICASQLFNRLYKLFNQQRIRQLKPVLNLHMALVRGHHKKLPRLQEEARYLTRSTDSNELITHTALSEAPDLKVSLLAGAGIQRAEEDKVLIVTVNENYQKLLDKQAQHLLNKLSP</sequence>
<dbReference type="Proteomes" id="UP000267535">
    <property type="component" value="Unassembled WGS sequence"/>
</dbReference>
<comment type="caution">
    <text evidence="3">The sequence shown here is derived from an EMBL/GenBank/DDBJ whole genome shotgun (WGS) entry which is preliminary data.</text>
</comment>
<accession>A0A3P1SN21</accession>
<proteinExistence type="predicted"/>
<protein>
    <submittedName>
        <fullName evidence="3">Uncharacterized protein</fullName>
    </submittedName>
</protein>
<dbReference type="AlphaFoldDB" id="A0A3P1SN21"/>
<keyword evidence="2" id="KW-0812">Transmembrane</keyword>
<feature type="transmembrane region" description="Helical" evidence="2">
    <location>
        <begin position="44"/>
        <end position="67"/>
    </location>
</feature>
<keyword evidence="2" id="KW-1133">Transmembrane helix</keyword>
<name>A0A3P1SN21_9GAMM</name>
<evidence type="ECO:0000256" key="1">
    <source>
        <dbReference type="SAM" id="MobiDB-lite"/>
    </source>
</evidence>